<dbReference type="PANTHER" id="PTHR47679">
    <property type="entry name" value="PROTEIN TORNADO 1"/>
    <property type="match status" value="1"/>
</dbReference>
<dbReference type="Proteomes" id="UP000001514">
    <property type="component" value="Unassembled WGS sequence"/>
</dbReference>
<dbReference type="Gramene" id="EFJ05115">
    <property type="protein sequence ID" value="EFJ05115"/>
    <property type="gene ID" value="SELMODRAFT_449240"/>
</dbReference>
<dbReference type="PANTHER" id="PTHR47679:SF1">
    <property type="entry name" value="PROTEIN TORNADO 1"/>
    <property type="match status" value="1"/>
</dbReference>
<dbReference type="FunCoup" id="D8TE15">
    <property type="interactions" value="1333"/>
</dbReference>
<dbReference type="Pfam" id="PF08477">
    <property type="entry name" value="Roc"/>
    <property type="match status" value="1"/>
</dbReference>
<dbReference type="SUPFAM" id="SSF52540">
    <property type="entry name" value="P-loop containing nucleoside triphosphate hydrolases"/>
    <property type="match status" value="1"/>
</dbReference>
<evidence type="ECO:0000313" key="1">
    <source>
        <dbReference type="EMBL" id="EFJ05115.1"/>
    </source>
</evidence>
<sequence length="1443" mass="164280">MEEERREWIICDSVKEIKEALAAKRDNKRHFNAIRFDCGERLDALDSSKGEFVDEVSATVEGFGGTEEDLIGVLNWCISNPPWLDGALDVGDAPGDGSSSAAAAAAHIDILKAALVPQLDIRFIHFAARVACRLGIPSDRMQRVAEGIAPPQQGRDIRQIEVQRFAKLLMMTEEFKVLKLLIFNWEGKDVLTPPQELELAFAQLDCLTDLQLWHVGNPETLLSQLLRKAGNNLKHLWLERNRMTVEGFGKLSRDLASQECKVEELAIVLDEDIDKEGWEQAFQNGICNKLIELKALFPEGAGEALFKALTSPNCSLQRLYLLWDSDPAVLPWVCKALQEGTSLSVLDCRSEDLSNATGLGEALSSAKCGLEELIVTLYPGDGGGWLGRALQNPNCKLIKLKLSFRNEGGGVVCDSSLWSALSSPHFKLRHLEIWSSREDELTLEFAEGIEKSQLEHLDIWSCKITNGELFWKAITSCKYLKALSCESELPWRCLLGSSIEDLRISQRNFENLEDLCQLLGDPKCKLLKFRAPSLRSDAQKRQILAALEENYQSLVEELDIGNDSEASEAFKQRCSDLLERNAIFQQSAFKDFDNPSTAKLFLCGASRVGKTTIKKNLCRRVSWFPSCLQGHASTAGIELQPLVYATTKQKLLICDLAGQEEFHAFHQYFLRGSEKDLFLIVCKVEDDNCDVFKQNLVYWLRFIASHQSASPKRKPRVLIALNFFTRKCSYDPKKVVSAIISDKDKGYGQVLEFGTDPCFKVVATQVKDLRGIKTMLGSCLHELLSSQQQIPRECLEAKRKLVQGASQKKVIPLDKVGEILLPNSSFKSEEAWKNVIKFVLQFLHDCGDAIYFGLGHEEGDIVSQFVILDVQWFMRDVVQLFIPTGKISKFKSQMETHQVEHRLQEQCGNQDKIVEYILGVLHEMGLILPWDETWDGNWHNLPKKLKMPTLLQEEYSPPEYLSLPSVPIDTQKNHNYWGRRFECKDKDLKLFPASIFTKIQIKLHKLSKKGFRPGNGWVALKENLIKTIVRVGGDTDNWKDRQWVDVIIYYPKEVKNAPRPDLEKEAEGWMEKIRNCIIGVCMEDCPSLEIEENVMRRGYVWRRILNKGDKLELWASVICPLKEVKCEAKERGLEYSHTWNYSHEVEDWDVNNDLKVSDENALAKLLMPNEQKHELVNKFVELHELLKDYDEVGEVTIPKASSDVIKFPNIEDPKLDAILRYIKKMFDKMENRFDKLDTKLNDIEVSVNELKNGIKFIMDKVNAIHTTCFQVLLKLETDCPKYPYILDENNRWKNYSKILGTHGRLHYLCEWPEGTSKGHQVKSSEGVELNIPPNWLEKFAPVLKYTLILLFIGAKVGGHFAGIGEIVNAIVDEIKGSLISFLDSCLLKSKLTTNPKAEDVQEIFKLVTTKFGKEEKQETIMEKYFALHPIILEGKQIWVCKDH</sequence>
<evidence type="ECO:0000313" key="2">
    <source>
        <dbReference type="Proteomes" id="UP000001514"/>
    </source>
</evidence>
<proteinExistence type="predicted"/>
<dbReference type="EMBL" id="GL377737">
    <property type="protein sequence ID" value="EFJ05115.1"/>
    <property type="molecule type" value="Genomic_DNA"/>
</dbReference>
<dbReference type="STRING" id="88036.D8TE15"/>
<organism evidence="2">
    <name type="scientific">Selaginella moellendorffii</name>
    <name type="common">Spikemoss</name>
    <dbReference type="NCBI Taxonomy" id="88036"/>
    <lineage>
        <taxon>Eukaryota</taxon>
        <taxon>Viridiplantae</taxon>
        <taxon>Streptophyta</taxon>
        <taxon>Embryophyta</taxon>
        <taxon>Tracheophyta</taxon>
        <taxon>Lycopodiopsida</taxon>
        <taxon>Selaginellales</taxon>
        <taxon>Selaginellaceae</taxon>
        <taxon>Selaginella</taxon>
    </lineage>
</organism>
<dbReference type="HOGENOM" id="CLU_269758_0_0_1"/>
<protein>
    <submittedName>
        <fullName evidence="1">ROCO family protein</fullName>
    </submittedName>
</protein>
<dbReference type="eggNOG" id="KOG4308">
    <property type="taxonomic scope" value="Eukaryota"/>
</dbReference>
<gene>
    <name evidence="1" type="ORF">SELMODRAFT_449240</name>
</gene>
<dbReference type="KEGG" id="smo:SELMODRAFT_449240"/>
<dbReference type="InterPro" id="IPR032675">
    <property type="entry name" value="LRR_dom_sf"/>
</dbReference>
<name>D8TE15_SELML</name>
<accession>D8TE15</accession>
<dbReference type="OrthoDB" id="537968at2759"/>
<reference evidence="1 2" key="1">
    <citation type="journal article" date="2011" name="Science">
        <title>The Selaginella genome identifies genetic changes associated with the evolution of vascular plants.</title>
        <authorList>
            <person name="Banks J.A."/>
            <person name="Nishiyama T."/>
            <person name="Hasebe M."/>
            <person name="Bowman J.L."/>
            <person name="Gribskov M."/>
            <person name="dePamphilis C."/>
            <person name="Albert V.A."/>
            <person name="Aono N."/>
            <person name="Aoyama T."/>
            <person name="Ambrose B.A."/>
            <person name="Ashton N.W."/>
            <person name="Axtell M.J."/>
            <person name="Barker E."/>
            <person name="Barker M.S."/>
            <person name="Bennetzen J.L."/>
            <person name="Bonawitz N.D."/>
            <person name="Chapple C."/>
            <person name="Cheng C."/>
            <person name="Correa L.G."/>
            <person name="Dacre M."/>
            <person name="DeBarry J."/>
            <person name="Dreyer I."/>
            <person name="Elias M."/>
            <person name="Engstrom E.M."/>
            <person name="Estelle M."/>
            <person name="Feng L."/>
            <person name="Finet C."/>
            <person name="Floyd S.K."/>
            <person name="Frommer W.B."/>
            <person name="Fujita T."/>
            <person name="Gramzow L."/>
            <person name="Gutensohn M."/>
            <person name="Harholt J."/>
            <person name="Hattori M."/>
            <person name="Heyl A."/>
            <person name="Hirai T."/>
            <person name="Hiwatashi Y."/>
            <person name="Ishikawa M."/>
            <person name="Iwata M."/>
            <person name="Karol K.G."/>
            <person name="Koehler B."/>
            <person name="Kolukisaoglu U."/>
            <person name="Kubo M."/>
            <person name="Kurata T."/>
            <person name="Lalonde S."/>
            <person name="Li K."/>
            <person name="Li Y."/>
            <person name="Litt A."/>
            <person name="Lyons E."/>
            <person name="Manning G."/>
            <person name="Maruyama T."/>
            <person name="Michael T.P."/>
            <person name="Mikami K."/>
            <person name="Miyazaki S."/>
            <person name="Morinaga S."/>
            <person name="Murata T."/>
            <person name="Mueller-Roeber B."/>
            <person name="Nelson D.R."/>
            <person name="Obara M."/>
            <person name="Oguri Y."/>
            <person name="Olmstead R.G."/>
            <person name="Onodera N."/>
            <person name="Petersen B.L."/>
            <person name="Pils B."/>
            <person name="Prigge M."/>
            <person name="Rensing S.A."/>
            <person name="Riano-Pachon D.M."/>
            <person name="Roberts A.W."/>
            <person name="Sato Y."/>
            <person name="Scheller H.V."/>
            <person name="Schulz B."/>
            <person name="Schulz C."/>
            <person name="Shakirov E.V."/>
            <person name="Shibagaki N."/>
            <person name="Shinohara N."/>
            <person name="Shippen D.E."/>
            <person name="Soerensen I."/>
            <person name="Sotooka R."/>
            <person name="Sugimoto N."/>
            <person name="Sugita M."/>
            <person name="Sumikawa N."/>
            <person name="Tanurdzic M."/>
            <person name="Theissen G."/>
            <person name="Ulvskov P."/>
            <person name="Wakazuki S."/>
            <person name="Weng J.K."/>
            <person name="Willats W.W."/>
            <person name="Wipf D."/>
            <person name="Wolf P.G."/>
            <person name="Yang L."/>
            <person name="Zimmer A.D."/>
            <person name="Zhu Q."/>
            <person name="Mitros T."/>
            <person name="Hellsten U."/>
            <person name="Loque D."/>
            <person name="Otillar R."/>
            <person name="Salamov A."/>
            <person name="Schmutz J."/>
            <person name="Shapiro H."/>
            <person name="Lindquist E."/>
            <person name="Lucas S."/>
            <person name="Rokhsar D."/>
            <person name="Grigoriev I.V."/>
        </authorList>
    </citation>
    <scope>NUCLEOTIDE SEQUENCE [LARGE SCALE GENOMIC DNA]</scope>
</reference>
<dbReference type="InterPro" id="IPR027417">
    <property type="entry name" value="P-loop_NTPase"/>
</dbReference>
<dbReference type="InParanoid" id="D8TE15"/>
<dbReference type="Gene3D" id="3.40.50.300">
    <property type="entry name" value="P-loop containing nucleotide triphosphate hydrolases"/>
    <property type="match status" value="1"/>
</dbReference>
<dbReference type="SUPFAM" id="SSF52047">
    <property type="entry name" value="RNI-like"/>
    <property type="match status" value="1"/>
</dbReference>
<dbReference type="GO" id="GO:0009926">
    <property type="term" value="P:auxin polar transport"/>
    <property type="evidence" value="ECO:0000318"/>
    <property type="project" value="GO_Central"/>
</dbReference>
<dbReference type="Gene3D" id="3.80.10.10">
    <property type="entry name" value="Ribonuclease Inhibitor"/>
    <property type="match status" value="2"/>
</dbReference>
<keyword evidence="2" id="KW-1185">Reference proteome</keyword>